<evidence type="ECO:0000313" key="6">
    <source>
        <dbReference type="EMBL" id="MDN0077785.1"/>
    </source>
</evidence>
<evidence type="ECO:0000256" key="2">
    <source>
        <dbReference type="ARBA" id="ARBA00010961"/>
    </source>
</evidence>
<organism evidence="6 7">
    <name type="scientific">Crenobacter oryzisoli</name>
    <dbReference type="NCBI Taxonomy" id="3056844"/>
    <lineage>
        <taxon>Bacteria</taxon>
        <taxon>Pseudomonadati</taxon>
        <taxon>Pseudomonadota</taxon>
        <taxon>Betaproteobacteria</taxon>
        <taxon>Neisseriales</taxon>
        <taxon>Neisseriaceae</taxon>
        <taxon>Crenobacter</taxon>
    </lineage>
</organism>
<keyword evidence="5" id="KW-0233">DNA recombination</keyword>
<evidence type="ECO:0000256" key="4">
    <source>
        <dbReference type="ARBA" id="ARBA00023125"/>
    </source>
</evidence>
<gene>
    <name evidence="6" type="ORF">QU481_23605</name>
</gene>
<dbReference type="Pfam" id="PF00872">
    <property type="entry name" value="Transposase_mut"/>
    <property type="match status" value="1"/>
</dbReference>
<comment type="function">
    <text evidence="1">Required for the transposition of the insertion element.</text>
</comment>
<reference evidence="6" key="1">
    <citation type="submission" date="2023-06" db="EMBL/GenBank/DDBJ databases">
        <authorList>
            <person name="Zhang S."/>
        </authorList>
    </citation>
    <scope>NUCLEOTIDE SEQUENCE</scope>
    <source>
        <strain evidence="6">SG2303</strain>
    </source>
</reference>
<keyword evidence="7" id="KW-1185">Reference proteome</keyword>
<sequence>MANDSMAFVERLKQQGGGDFLRALVESVLADLMECEVTNQIGADLHERNGERQAYRNGYRDRI</sequence>
<name>A0ABT7XVL1_9NEIS</name>
<comment type="caution">
    <text evidence="6">The sequence shown here is derived from an EMBL/GenBank/DDBJ whole genome shotgun (WGS) entry which is preliminary data.</text>
</comment>
<dbReference type="Proteomes" id="UP001168540">
    <property type="component" value="Unassembled WGS sequence"/>
</dbReference>
<evidence type="ECO:0000256" key="3">
    <source>
        <dbReference type="ARBA" id="ARBA00022578"/>
    </source>
</evidence>
<evidence type="ECO:0000256" key="1">
    <source>
        <dbReference type="ARBA" id="ARBA00002190"/>
    </source>
</evidence>
<dbReference type="EMBL" id="JAUEDK010000103">
    <property type="protein sequence ID" value="MDN0077785.1"/>
    <property type="molecule type" value="Genomic_DNA"/>
</dbReference>
<keyword evidence="4" id="KW-0238">DNA-binding</keyword>
<evidence type="ECO:0000256" key="5">
    <source>
        <dbReference type="ARBA" id="ARBA00023172"/>
    </source>
</evidence>
<dbReference type="InterPro" id="IPR001207">
    <property type="entry name" value="Transposase_mutator"/>
</dbReference>
<comment type="similarity">
    <text evidence="2">Belongs to the transposase mutator family.</text>
</comment>
<keyword evidence="3" id="KW-0815">Transposition</keyword>
<accession>A0ABT7XVL1</accession>
<evidence type="ECO:0000313" key="7">
    <source>
        <dbReference type="Proteomes" id="UP001168540"/>
    </source>
</evidence>
<proteinExistence type="inferred from homology"/>
<feature type="non-terminal residue" evidence="6">
    <location>
        <position position="63"/>
    </location>
</feature>
<protein>
    <submittedName>
        <fullName evidence="6">Transposase</fullName>
    </submittedName>
</protein>
<dbReference type="RefSeq" id="WP_289832379.1">
    <property type="nucleotide sequence ID" value="NZ_JAUEDK010000103.1"/>
</dbReference>